<evidence type="ECO:0000256" key="1">
    <source>
        <dbReference type="ARBA" id="ARBA00000085"/>
    </source>
</evidence>
<keyword evidence="8" id="KW-0547">Nucleotide-binding</keyword>
<evidence type="ECO:0000256" key="8">
    <source>
        <dbReference type="ARBA" id="ARBA00022741"/>
    </source>
</evidence>
<dbReference type="PRINTS" id="PR00344">
    <property type="entry name" value="BCTRLSENSOR"/>
</dbReference>
<comment type="caution">
    <text evidence="16">The sequence shown here is derived from an EMBL/GenBank/DDBJ whole genome shotgun (WGS) entry which is preliminary data.</text>
</comment>
<sequence length="541" mass="59112">MRLVSFFKHLPLRLQIIILVVVVLALPLIAANIQITRDIDDQIHDQAGEKAEEISNIIVSSPVVINGLKNLDAISLQEIQEYTQTIKKIAGVEFIVVIDMKGIRVSHPDTAKIGKPMVGGDEVRVLNGQTYISSAQGSLGLSLRAFKPIFDDKHQQVGAVVVGIMSSSIDQAVARVNQPIMSALTLALLIGIVLAVILANSIKKILFGLEPVAIARLLGERNAILESVREGIIAIDRESRLTVVNSEAKRILGMAGIHGDIIGEKVDKSIPHTRLSEVLRSGELEFDREQDLNGITILTNRVPLYADGVIVGAIATFRDMSEVSKLAEELTGVNRYVEALRSSAHEFLNKLHVINGLARSDNRQVLAEYLADIINENQQELEFIDDAIKDPILAAFLTGKFSRARELGVDLFIDIDEVIPHISDPKVTHSLVTLLGNLIDNGLDAVQQAEIKELNIRFSLLNHMLEIEIDDTGPGMPVEKIAQMFQRGYSTKGKNRGIGLFLVSAALDKLNGTMDVSSNPGDGMNFLIRIPLTVIKGSNDD</sequence>
<comment type="subcellular location">
    <subcellularLocation>
        <location evidence="2">Cell membrane</location>
        <topology evidence="2">Multi-pass membrane protein</topology>
    </subcellularLocation>
</comment>
<dbReference type="NCBIfam" id="NF008298">
    <property type="entry name" value="PRK11086.1"/>
    <property type="match status" value="1"/>
</dbReference>
<protein>
    <recommendedName>
        <fullName evidence="3">histidine kinase</fullName>
        <ecNumber evidence="3">2.7.13.3</ecNumber>
    </recommendedName>
</protein>
<name>A0A2C6C0J0_9GAMM</name>
<dbReference type="Pfam" id="PF02518">
    <property type="entry name" value="HATPase_c"/>
    <property type="match status" value="1"/>
</dbReference>
<evidence type="ECO:0000256" key="3">
    <source>
        <dbReference type="ARBA" id="ARBA00012438"/>
    </source>
</evidence>
<dbReference type="InterPro" id="IPR035965">
    <property type="entry name" value="PAS-like_dom_sf"/>
</dbReference>
<evidence type="ECO:0000313" key="17">
    <source>
        <dbReference type="Proteomes" id="UP000224974"/>
    </source>
</evidence>
<evidence type="ECO:0000256" key="13">
    <source>
        <dbReference type="ARBA" id="ARBA00023136"/>
    </source>
</evidence>
<dbReference type="GO" id="GO:0005886">
    <property type="term" value="C:plasma membrane"/>
    <property type="evidence" value="ECO:0007669"/>
    <property type="project" value="UniProtKB-SubCell"/>
</dbReference>
<keyword evidence="9 16" id="KW-0418">Kinase</keyword>
<dbReference type="PROSITE" id="PS50109">
    <property type="entry name" value="HIS_KIN"/>
    <property type="match status" value="1"/>
</dbReference>
<keyword evidence="17" id="KW-1185">Reference proteome</keyword>
<evidence type="ECO:0000313" key="16">
    <source>
        <dbReference type="EMBL" id="PHI29870.1"/>
    </source>
</evidence>
<dbReference type="Pfam" id="PF17203">
    <property type="entry name" value="sCache_3_2"/>
    <property type="match status" value="1"/>
</dbReference>
<dbReference type="SUPFAM" id="SSF103190">
    <property type="entry name" value="Sensory domain-like"/>
    <property type="match status" value="1"/>
</dbReference>
<dbReference type="OrthoDB" id="9792686at2"/>
<keyword evidence="4" id="KW-1003">Cell membrane</keyword>
<dbReference type="InterPro" id="IPR005467">
    <property type="entry name" value="His_kinase_dom"/>
</dbReference>
<keyword evidence="11 14" id="KW-1133">Transmembrane helix</keyword>
<dbReference type="InterPro" id="IPR029151">
    <property type="entry name" value="Sensor-like_sf"/>
</dbReference>
<dbReference type="SMART" id="SM00387">
    <property type="entry name" value="HATPase_c"/>
    <property type="match status" value="1"/>
</dbReference>
<dbReference type="InterPro" id="IPR003594">
    <property type="entry name" value="HATPase_dom"/>
</dbReference>
<gene>
    <name evidence="16" type="ORF">CRN84_11205</name>
</gene>
<dbReference type="Proteomes" id="UP000224974">
    <property type="component" value="Unassembled WGS sequence"/>
</dbReference>
<dbReference type="STRING" id="1111728.GCA_000427805_01824"/>
<organism evidence="16 17">
    <name type="scientific">Budvicia aquatica</name>
    <dbReference type="NCBI Taxonomy" id="82979"/>
    <lineage>
        <taxon>Bacteria</taxon>
        <taxon>Pseudomonadati</taxon>
        <taxon>Pseudomonadota</taxon>
        <taxon>Gammaproteobacteria</taxon>
        <taxon>Enterobacterales</taxon>
        <taxon>Budviciaceae</taxon>
        <taxon>Budvicia</taxon>
    </lineage>
</organism>
<accession>A0A2C6C0J0</accession>
<evidence type="ECO:0000259" key="15">
    <source>
        <dbReference type="PROSITE" id="PS50109"/>
    </source>
</evidence>
<dbReference type="GO" id="GO:0000155">
    <property type="term" value="F:phosphorelay sensor kinase activity"/>
    <property type="evidence" value="ECO:0007669"/>
    <property type="project" value="TreeGrafter"/>
</dbReference>
<dbReference type="RefSeq" id="WP_036016931.1">
    <property type="nucleotide sequence ID" value="NZ_BRLG01000008.1"/>
</dbReference>
<evidence type="ECO:0000256" key="5">
    <source>
        <dbReference type="ARBA" id="ARBA00022553"/>
    </source>
</evidence>
<dbReference type="Pfam" id="PF00989">
    <property type="entry name" value="PAS"/>
    <property type="match status" value="1"/>
</dbReference>
<evidence type="ECO:0000256" key="2">
    <source>
        <dbReference type="ARBA" id="ARBA00004651"/>
    </source>
</evidence>
<evidence type="ECO:0000256" key="9">
    <source>
        <dbReference type="ARBA" id="ARBA00022777"/>
    </source>
</evidence>
<dbReference type="Gene3D" id="3.30.565.10">
    <property type="entry name" value="Histidine kinase-like ATPase, C-terminal domain"/>
    <property type="match status" value="1"/>
</dbReference>
<dbReference type="AlphaFoldDB" id="A0A2C6C0J0"/>
<keyword evidence="7 14" id="KW-0812">Transmembrane</keyword>
<dbReference type="Gene3D" id="3.30.450.20">
    <property type="entry name" value="PAS domain"/>
    <property type="match status" value="2"/>
</dbReference>
<evidence type="ECO:0000256" key="11">
    <source>
        <dbReference type="ARBA" id="ARBA00022989"/>
    </source>
</evidence>
<keyword evidence="12" id="KW-0902">Two-component regulatory system</keyword>
<dbReference type="SUPFAM" id="SSF55874">
    <property type="entry name" value="ATPase domain of HSP90 chaperone/DNA topoisomerase II/histidine kinase"/>
    <property type="match status" value="1"/>
</dbReference>
<evidence type="ECO:0000256" key="4">
    <source>
        <dbReference type="ARBA" id="ARBA00022475"/>
    </source>
</evidence>
<keyword evidence="5" id="KW-0597">Phosphoprotein</keyword>
<reference evidence="17" key="1">
    <citation type="submission" date="2017-09" db="EMBL/GenBank/DDBJ databases">
        <title>FDA dAtabase for Regulatory Grade micrObial Sequences (FDA-ARGOS): Supporting development and validation of Infectious Disease Dx tests.</title>
        <authorList>
            <person name="Minogue T."/>
            <person name="Wolcott M."/>
            <person name="Wasieloski L."/>
            <person name="Aguilar W."/>
            <person name="Moore D."/>
            <person name="Tallon L."/>
            <person name="Sadzewicz L."/>
            <person name="Ott S."/>
            <person name="Zhao X."/>
            <person name="Nagaraj S."/>
            <person name="Vavikolanu K."/>
            <person name="Aluvathingal J."/>
            <person name="Nadendla S."/>
            <person name="Sichtig H."/>
        </authorList>
    </citation>
    <scope>NUCLEOTIDE SEQUENCE [LARGE SCALE GENOMIC DNA]</scope>
    <source>
        <strain evidence="17">FDAARGOS_387</strain>
    </source>
</reference>
<dbReference type="GO" id="GO:0006355">
    <property type="term" value="P:regulation of DNA-templated transcription"/>
    <property type="evidence" value="ECO:0007669"/>
    <property type="project" value="InterPro"/>
</dbReference>
<evidence type="ECO:0000256" key="10">
    <source>
        <dbReference type="ARBA" id="ARBA00022840"/>
    </source>
</evidence>
<keyword evidence="6" id="KW-0808">Transferase</keyword>
<dbReference type="InterPro" id="IPR033463">
    <property type="entry name" value="sCache_3"/>
</dbReference>
<keyword evidence="10" id="KW-0067">ATP-binding</keyword>
<feature type="transmembrane region" description="Helical" evidence="14">
    <location>
        <begin position="12"/>
        <end position="33"/>
    </location>
</feature>
<feature type="transmembrane region" description="Helical" evidence="14">
    <location>
        <begin position="180"/>
        <end position="199"/>
    </location>
</feature>
<dbReference type="GO" id="GO:0005524">
    <property type="term" value="F:ATP binding"/>
    <property type="evidence" value="ECO:0007669"/>
    <property type="project" value="UniProtKB-KW"/>
</dbReference>
<dbReference type="Gene3D" id="1.10.287.130">
    <property type="match status" value="1"/>
</dbReference>
<evidence type="ECO:0000256" key="6">
    <source>
        <dbReference type="ARBA" id="ARBA00022679"/>
    </source>
</evidence>
<evidence type="ECO:0000256" key="12">
    <source>
        <dbReference type="ARBA" id="ARBA00023012"/>
    </source>
</evidence>
<dbReference type="InterPro" id="IPR013767">
    <property type="entry name" value="PAS_fold"/>
</dbReference>
<dbReference type="PANTHER" id="PTHR43547">
    <property type="entry name" value="TWO-COMPONENT HISTIDINE KINASE"/>
    <property type="match status" value="1"/>
</dbReference>
<comment type="catalytic activity">
    <reaction evidence="1">
        <text>ATP + protein L-histidine = ADP + protein N-phospho-L-histidine.</text>
        <dbReference type="EC" id="2.7.13.3"/>
    </reaction>
</comment>
<dbReference type="InterPro" id="IPR004358">
    <property type="entry name" value="Sig_transdc_His_kin-like_C"/>
</dbReference>
<dbReference type="FunFam" id="3.30.450.20:FF:000018">
    <property type="entry name" value="Sensor histidine kinase DcuS"/>
    <property type="match status" value="1"/>
</dbReference>
<proteinExistence type="predicted"/>
<dbReference type="PANTHER" id="PTHR43547:SF10">
    <property type="entry name" value="SENSOR HISTIDINE KINASE DCUS"/>
    <property type="match status" value="1"/>
</dbReference>
<evidence type="ECO:0000256" key="7">
    <source>
        <dbReference type="ARBA" id="ARBA00022692"/>
    </source>
</evidence>
<dbReference type="EC" id="2.7.13.3" evidence="3"/>
<dbReference type="SUPFAM" id="SSF55785">
    <property type="entry name" value="PYP-like sensor domain (PAS domain)"/>
    <property type="match status" value="1"/>
</dbReference>
<evidence type="ECO:0000256" key="14">
    <source>
        <dbReference type="SAM" id="Phobius"/>
    </source>
</evidence>
<keyword evidence="13 14" id="KW-0472">Membrane</keyword>
<dbReference type="InterPro" id="IPR036890">
    <property type="entry name" value="HATPase_C_sf"/>
</dbReference>
<feature type="domain" description="Histidine kinase" evidence="15">
    <location>
        <begin position="342"/>
        <end position="534"/>
    </location>
</feature>
<dbReference type="EMBL" id="PDDX01000001">
    <property type="protein sequence ID" value="PHI29870.1"/>
    <property type="molecule type" value="Genomic_DNA"/>
</dbReference>